<comment type="caution">
    <text evidence="2">The sequence shown here is derived from an EMBL/GenBank/DDBJ whole genome shotgun (WGS) entry which is preliminary data.</text>
</comment>
<evidence type="ECO:0000313" key="3">
    <source>
        <dbReference type="Proteomes" id="UP000683360"/>
    </source>
</evidence>
<reference evidence="2" key="1">
    <citation type="submission" date="2021-03" db="EMBL/GenBank/DDBJ databases">
        <authorList>
            <person name="Bekaert M."/>
        </authorList>
    </citation>
    <scope>NUCLEOTIDE SEQUENCE</scope>
</reference>
<protein>
    <submittedName>
        <fullName evidence="2">Uncharacterized protein</fullName>
    </submittedName>
</protein>
<dbReference type="OrthoDB" id="10366519at2759"/>
<feature type="region of interest" description="Disordered" evidence="1">
    <location>
        <begin position="157"/>
        <end position="182"/>
    </location>
</feature>
<gene>
    <name evidence="2" type="ORF">MEDL_26003</name>
</gene>
<dbReference type="Proteomes" id="UP000683360">
    <property type="component" value="Unassembled WGS sequence"/>
</dbReference>
<proteinExistence type="predicted"/>
<organism evidence="2 3">
    <name type="scientific">Mytilus edulis</name>
    <name type="common">Blue mussel</name>
    <dbReference type="NCBI Taxonomy" id="6550"/>
    <lineage>
        <taxon>Eukaryota</taxon>
        <taxon>Metazoa</taxon>
        <taxon>Spiralia</taxon>
        <taxon>Lophotrochozoa</taxon>
        <taxon>Mollusca</taxon>
        <taxon>Bivalvia</taxon>
        <taxon>Autobranchia</taxon>
        <taxon>Pteriomorphia</taxon>
        <taxon>Mytilida</taxon>
        <taxon>Mytiloidea</taxon>
        <taxon>Mytilidae</taxon>
        <taxon>Mytilinae</taxon>
        <taxon>Mytilus</taxon>
    </lineage>
</organism>
<name>A0A8S3RS39_MYTED</name>
<evidence type="ECO:0000256" key="1">
    <source>
        <dbReference type="SAM" id="MobiDB-lite"/>
    </source>
</evidence>
<dbReference type="EMBL" id="CAJPWZ010001283">
    <property type="protein sequence ID" value="CAG2212002.1"/>
    <property type="molecule type" value="Genomic_DNA"/>
</dbReference>
<accession>A0A8S3RS39</accession>
<sequence>MPNSGVVRLQNSRKIYLPRKVYNAFENVPTFKANVNSGCAICMYALSNTSNATRARSTTDITFTRGLTFERSSVVAPVVKLKYDVPKSPPNNNIRYKRKVVLSIPVEQKISHRHSLRLLRSSTFMTQDNLDCTVNADSQKVTGIGFGRSYDGEHYKRKTKYTETDRHVKSASDDSKHGNRSK</sequence>
<evidence type="ECO:0000313" key="2">
    <source>
        <dbReference type="EMBL" id="CAG2212002.1"/>
    </source>
</evidence>
<dbReference type="AlphaFoldDB" id="A0A8S3RS39"/>
<keyword evidence="3" id="KW-1185">Reference proteome</keyword>